<dbReference type="PROSITE" id="PS51257">
    <property type="entry name" value="PROKAR_LIPOPROTEIN"/>
    <property type="match status" value="1"/>
</dbReference>
<dbReference type="GO" id="GO:0030288">
    <property type="term" value="C:outer membrane-bounded periplasmic space"/>
    <property type="evidence" value="ECO:0007669"/>
    <property type="project" value="TreeGrafter"/>
</dbReference>
<keyword evidence="8" id="KW-1185">Reference proteome</keyword>
<name>A0A4R0IYB7_9ACTN</name>
<reference evidence="7 8" key="1">
    <citation type="submission" date="2019-02" db="EMBL/GenBank/DDBJ databases">
        <title>Kribbella capetownensis sp. nov. and Kribbella speibonae sp. nov., isolated from soil.</title>
        <authorList>
            <person name="Curtis S.M."/>
            <person name="Norton I."/>
            <person name="Everest G.J."/>
            <person name="Meyers P.R."/>
        </authorList>
    </citation>
    <scope>NUCLEOTIDE SEQUENCE [LARGE SCALE GENOMIC DNA]</scope>
    <source>
        <strain evidence="7 8">DSM 27082</strain>
    </source>
</reference>
<evidence type="ECO:0000256" key="1">
    <source>
        <dbReference type="ARBA" id="ARBA00004196"/>
    </source>
</evidence>
<dbReference type="SUPFAM" id="SSF53807">
    <property type="entry name" value="Helical backbone' metal receptor"/>
    <property type="match status" value="1"/>
</dbReference>
<comment type="similarity">
    <text evidence="2">Belongs to the bacterial solute-binding protein 8 family.</text>
</comment>
<evidence type="ECO:0000313" key="8">
    <source>
        <dbReference type="Proteomes" id="UP000292695"/>
    </source>
</evidence>
<sequence length="324" mass="33495">MRRTAIALIAAALFGLTACGTSEPAASSDTSEAAAQPVSLTDGRNKKLDLKAPATKVVALEWGAAENLISLGVMPVGVADTKGYTNWVTAAKLDTAVKDVGTRGESSVDAIAALSPDLVITTTDEAANSIAQFEKIAPVLVIRGADAANAIPQMKTNLDLIGQAVGKSEQAKQLTADFDRAVADGKQKIADAGKAGTGFTMADGYKQGSTISIRMYTTGSLLGAVTTELGLKNGWTGAGDKDYGLAQTDLEGLTKLPDGAFLYIANKNDGGDVFGGDLAGNAIWKNLPFVKSNQVHRLPDGIWMFGGPKSTEQFIDAAVQAVTS</sequence>
<dbReference type="PANTHER" id="PTHR30532:SF1">
    <property type="entry name" value="IRON(3+)-HYDROXAMATE-BINDING PROTEIN FHUD"/>
    <property type="match status" value="1"/>
</dbReference>
<dbReference type="PROSITE" id="PS50983">
    <property type="entry name" value="FE_B12_PBP"/>
    <property type="match status" value="1"/>
</dbReference>
<keyword evidence="3" id="KW-0813">Transport</keyword>
<dbReference type="EMBL" id="SJKA01000003">
    <property type="protein sequence ID" value="TCC36726.1"/>
    <property type="molecule type" value="Genomic_DNA"/>
</dbReference>
<feature type="domain" description="Fe/B12 periplasmic-binding" evidence="6">
    <location>
        <begin position="56"/>
        <end position="324"/>
    </location>
</feature>
<evidence type="ECO:0000256" key="4">
    <source>
        <dbReference type="ARBA" id="ARBA00022729"/>
    </source>
</evidence>
<dbReference type="InterPro" id="IPR002491">
    <property type="entry name" value="ABC_transptr_periplasmic_BD"/>
</dbReference>
<evidence type="ECO:0000259" key="6">
    <source>
        <dbReference type="PROSITE" id="PS50983"/>
    </source>
</evidence>
<evidence type="ECO:0000256" key="5">
    <source>
        <dbReference type="SAM" id="SignalP"/>
    </source>
</evidence>
<comment type="subcellular location">
    <subcellularLocation>
        <location evidence="1">Cell envelope</location>
    </subcellularLocation>
</comment>
<dbReference type="Proteomes" id="UP000292695">
    <property type="component" value="Unassembled WGS sequence"/>
</dbReference>
<comment type="caution">
    <text evidence="7">The sequence shown here is derived from an EMBL/GenBank/DDBJ whole genome shotgun (WGS) entry which is preliminary data.</text>
</comment>
<dbReference type="OrthoDB" id="9793175at2"/>
<gene>
    <name evidence="7" type="ORF">E0H50_08430</name>
</gene>
<dbReference type="Pfam" id="PF01497">
    <property type="entry name" value="Peripla_BP_2"/>
    <property type="match status" value="1"/>
</dbReference>
<evidence type="ECO:0000256" key="2">
    <source>
        <dbReference type="ARBA" id="ARBA00008814"/>
    </source>
</evidence>
<dbReference type="AlphaFoldDB" id="A0A4R0IYB7"/>
<dbReference type="PANTHER" id="PTHR30532">
    <property type="entry name" value="IRON III DICITRATE-BINDING PERIPLASMIC PROTEIN"/>
    <property type="match status" value="1"/>
</dbReference>
<organism evidence="7 8">
    <name type="scientific">Kribbella sindirgiensis</name>
    <dbReference type="NCBI Taxonomy" id="1124744"/>
    <lineage>
        <taxon>Bacteria</taxon>
        <taxon>Bacillati</taxon>
        <taxon>Actinomycetota</taxon>
        <taxon>Actinomycetes</taxon>
        <taxon>Propionibacteriales</taxon>
        <taxon>Kribbellaceae</taxon>
        <taxon>Kribbella</taxon>
    </lineage>
</organism>
<dbReference type="RefSeq" id="WP_131286075.1">
    <property type="nucleotide sequence ID" value="NZ_SJKA01000003.1"/>
</dbReference>
<dbReference type="GO" id="GO:1901678">
    <property type="term" value="P:iron coordination entity transport"/>
    <property type="evidence" value="ECO:0007669"/>
    <property type="project" value="UniProtKB-ARBA"/>
</dbReference>
<dbReference type="Gene3D" id="3.40.50.1980">
    <property type="entry name" value="Nitrogenase molybdenum iron protein domain"/>
    <property type="match status" value="2"/>
</dbReference>
<evidence type="ECO:0000313" key="7">
    <source>
        <dbReference type="EMBL" id="TCC36726.1"/>
    </source>
</evidence>
<feature type="signal peptide" evidence="5">
    <location>
        <begin position="1"/>
        <end position="20"/>
    </location>
</feature>
<evidence type="ECO:0000256" key="3">
    <source>
        <dbReference type="ARBA" id="ARBA00022448"/>
    </source>
</evidence>
<accession>A0A4R0IYB7</accession>
<dbReference type="InterPro" id="IPR051313">
    <property type="entry name" value="Bact_iron-sidero_bind"/>
</dbReference>
<proteinExistence type="inferred from homology"/>
<protein>
    <submittedName>
        <fullName evidence="7">Iron-siderophore ABC transporter substrate-binding protein</fullName>
    </submittedName>
</protein>
<dbReference type="CDD" id="cd01146">
    <property type="entry name" value="FhuD"/>
    <property type="match status" value="1"/>
</dbReference>
<keyword evidence="4 5" id="KW-0732">Signal</keyword>
<feature type="chain" id="PRO_5038623121" evidence="5">
    <location>
        <begin position="21"/>
        <end position="324"/>
    </location>
</feature>